<protein>
    <submittedName>
        <fullName evidence="1">Uncharacterized protein</fullName>
    </submittedName>
</protein>
<dbReference type="Proteomes" id="UP001056535">
    <property type="component" value="Chromosome"/>
</dbReference>
<evidence type="ECO:0000313" key="1">
    <source>
        <dbReference type="EMBL" id="USQ77564.1"/>
    </source>
</evidence>
<accession>A0ABY4YLK2</accession>
<organism evidence="1 2">
    <name type="scientific">Ornithinimicrobium cryptoxanthini</name>
    <dbReference type="NCBI Taxonomy" id="2934161"/>
    <lineage>
        <taxon>Bacteria</taxon>
        <taxon>Bacillati</taxon>
        <taxon>Actinomycetota</taxon>
        <taxon>Actinomycetes</taxon>
        <taxon>Micrococcales</taxon>
        <taxon>Ornithinimicrobiaceae</taxon>
        <taxon>Ornithinimicrobium</taxon>
    </lineage>
</organism>
<dbReference type="EMBL" id="CP099490">
    <property type="protein sequence ID" value="USQ77564.1"/>
    <property type="molecule type" value="Genomic_DNA"/>
</dbReference>
<sequence>MPWSPDDIESPGDRRLDSFRERAGVLLDHQGEKVADLFLCVEQSWSRVSGHLWWSRWTGPQEVVHAYLLHDGAVTDWLISGDDLDRAVDDWTGGDFTHGGTRHRVVWQDDEDSERVRQQVFGLGGGRGEGTSTSPS</sequence>
<evidence type="ECO:0000313" key="2">
    <source>
        <dbReference type="Proteomes" id="UP001056535"/>
    </source>
</evidence>
<keyword evidence="2" id="KW-1185">Reference proteome</keyword>
<dbReference type="RefSeq" id="WP_252622825.1">
    <property type="nucleotide sequence ID" value="NZ_CP099490.1"/>
</dbReference>
<gene>
    <name evidence="1" type="ORF">NF557_06565</name>
</gene>
<reference evidence="1" key="1">
    <citation type="submission" date="2022-06" db="EMBL/GenBank/DDBJ databases">
        <title>Ornithinimicrobium JY.X270.</title>
        <authorList>
            <person name="Huang Y."/>
        </authorList>
    </citation>
    <scope>NUCLEOTIDE SEQUENCE</scope>
    <source>
        <strain evidence="1">JY.X270</strain>
    </source>
</reference>
<name>A0ABY4YLK2_9MICO</name>
<proteinExistence type="predicted"/>